<evidence type="ECO:0000256" key="2">
    <source>
        <dbReference type="PROSITE-ProRule" id="PRU00335"/>
    </source>
</evidence>
<dbReference type="InterPro" id="IPR023772">
    <property type="entry name" value="DNA-bd_HTH_TetR-type_CS"/>
</dbReference>
<dbReference type="Pfam" id="PF00440">
    <property type="entry name" value="TetR_N"/>
    <property type="match status" value="1"/>
</dbReference>
<dbReference type="Proteomes" id="UP000278983">
    <property type="component" value="Unassembled WGS sequence"/>
</dbReference>
<keyword evidence="1 2" id="KW-0238">DNA-binding</keyword>
<dbReference type="Gene3D" id="1.10.357.10">
    <property type="entry name" value="Tetracycline Repressor, domain 2"/>
    <property type="match status" value="1"/>
</dbReference>
<feature type="domain" description="HTH tetR-type" evidence="3">
    <location>
        <begin position="6"/>
        <end position="66"/>
    </location>
</feature>
<dbReference type="InterPro" id="IPR009057">
    <property type="entry name" value="Homeodomain-like_sf"/>
</dbReference>
<reference evidence="4 5" key="1">
    <citation type="submission" date="2018-12" db="EMBL/GenBank/DDBJ databases">
        <title>Genome sequencing of Prevotella sp. KCOM 3155 (= JS262).</title>
        <authorList>
            <person name="Kook J.-K."/>
            <person name="Park S.-N."/>
            <person name="Lim Y.K."/>
        </authorList>
    </citation>
    <scope>NUCLEOTIDE SEQUENCE [LARGE SCALE GENOMIC DNA]</scope>
    <source>
        <strain evidence="4 5">KCOM 3155</strain>
    </source>
</reference>
<evidence type="ECO:0000259" key="3">
    <source>
        <dbReference type="PROSITE" id="PS50977"/>
    </source>
</evidence>
<proteinExistence type="predicted"/>
<dbReference type="InterPro" id="IPR001647">
    <property type="entry name" value="HTH_TetR"/>
</dbReference>
<evidence type="ECO:0000313" key="4">
    <source>
        <dbReference type="EMBL" id="RUL59234.1"/>
    </source>
</evidence>
<protein>
    <submittedName>
        <fullName evidence="4">TetR/AcrR family transcriptional regulator</fullName>
    </submittedName>
</protein>
<accession>A0A3S0PAF0</accession>
<dbReference type="GO" id="GO:0003700">
    <property type="term" value="F:DNA-binding transcription factor activity"/>
    <property type="evidence" value="ECO:0007669"/>
    <property type="project" value="TreeGrafter"/>
</dbReference>
<dbReference type="PANTHER" id="PTHR30055">
    <property type="entry name" value="HTH-TYPE TRANSCRIPTIONAL REGULATOR RUTR"/>
    <property type="match status" value="1"/>
</dbReference>
<dbReference type="EMBL" id="RYYU01000001">
    <property type="protein sequence ID" value="RUL59234.1"/>
    <property type="molecule type" value="Genomic_DNA"/>
</dbReference>
<gene>
    <name evidence="4" type="ORF">EHV08_05335</name>
</gene>
<comment type="caution">
    <text evidence="4">The sequence shown here is derived from an EMBL/GenBank/DDBJ whole genome shotgun (WGS) entry which is preliminary data.</text>
</comment>
<dbReference type="GO" id="GO:0000976">
    <property type="term" value="F:transcription cis-regulatory region binding"/>
    <property type="evidence" value="ECO:0007669"/>
    <property type="project" value="TreeGrafter"/>
</dbReference>
<evidence type="ECO:0000256" key="1">
    <source>
        <dbReference type="ARBA" id="ARBA00023125"/>
    </source>
</evidence>
<name>A0A3S0PAF0_9BACT</name>
<keyword evidence="5" id="KW-1185">Reference proteome</keyword>
<dbReference type="PROSITE" id="PS01081">
    <property type="entry name" value="HTH_TETR_1"/>
    <property type="match status" value="1"/>
</dbReference>
<feature type="DNA-binding region" description="H-T-H motif" evidence="2">
    <location>
        <begin position="29"/>
        <end position="48"/>
    </location>
</feature>
<dbReference type="PROSITE" id="PS50977">
    <property type="entry name" value="HTH_TETR_2"/>
    <property type="match status" value="1"/>
</dbReference>
<dbReference type="SUPFAM" id="SSF46689">
    <property type="entry name" value="Homeodomain-like"/>
    <property type="match status" value="1"/>
</dbReference>
<dbReference type="PRINTS" id="PR00455">
    <property type="entry name" value="HTHTETR"/>
</dbReference>
<dbReference type="InterPro" id="IPR050109">
    <property type="entry name" value="HTH-type_TetR-like_transc_reg"/>
</dbReference>
<organism evidence="4 5">
    <name type="scientific">Prevotella koreensis</name>
    <dbReference type="NCBI Taxonomy" id="2490854"/>
    <lineage>
        <taxon>Bacteria</taxon>
        <taxon>Pseudomonadati</taxon>
        <taxon>Bacteroidota</taxon>
        <taxon>Bacteroidia</taxon>
        <taxon>Bacteroidales</taxon>
        <taxon>Prevotellaceae</taxon>
        <taxon>Prevotella</taxon>
    </lineage>
</organism>
<dbReference type="AlphaFoldDB" id="A0A3S0PAF0"/>
<dbReference type="OrthoDB" id="6430772at2"/>
<sequence length="204" mass="23817">MQIRKDDIRKRILLAARQEFFRKGVKRTSIKDIASVAGVAVGNIYNYFSSKNDIFVAICSPLLKALDDFLMLENGKGNQTIELFFVESYQYSMINHFIQLVKEYRPEFRLLLFESSGTTLEDFFQHYAKKQALIGEQYVASMKEKYPYINSDISPYLIELNCFTWFAAIRILVQNEDMSREEMQKFVTDYILYGTAGWKKLLGV</sequence>
<dbReference type="PANTHER" id="PTHR30055:SF226">
    <property type="entry name" value="HTH-TYPE TRANSCRIPTIONAL REGULATOR PKSA"/>
    <property type="match status" value="1"/>
</dbReference>
<evidence type="ECO:0000313" key="5">
    <source>
        <dbReference type="Proteomes" id="UP000278983"/>
    </source>
</evidence>
<dbReference type="RefSeq" id="WP_126678396.1">
    <property type="nucleotide sequence ID" value="NZ_CAUTIM010000058.1"/>
</dbReference>